<evidence type="ECO:0000256" key="1">
    <source>
        <dbReference type="ARBA" id="ARBA00004651"/>
    </source>
</evidence>
<dbReference type="GO" id="GO:0004930">
    <property type="term" value="F:G protein-coupled receptor activity"/>
    <property type="evidence" value="ECO:0007669"/>
    <property type="project" value="UniProtKB-KW"/>
</dbReference>
<dbReference type="InterPro" id="IPR000276">
    <property type="entry name" value="GPCR_Rhodpsn"/>
</dbReference>
<keyword evidence="7" id="KW-0675">Receptor</keyword>
<keyword evidence="3 9" id="KW-0812">Transmembrane</keyword>
<dbReference type="InterPro" id="IPR017452">
    <property type="entry name" value="GPCR_Rhodpsn_7TM"/>
</dbReference>
<dbReference type="GO" id="GO:0005886">
    <property type="term" value="C:plasma membrane"/>
    <property type="evidence" value="ECO:0007669"/>
    <property type="project" value="UniProtKB-SubCell"/>
</dbReference>
<dbReference type="Gene3D" id="1.20.1070.10">
    <property type="entry name" value="Rhodopsin 7-helix transmembrane proteins"/>
    <property type="match status" value="1"/>
</dbReference>
<gene>
    <name evidence="11" type="ORF">V1264_001449</name>
</gene>
<evidence type="ECO:0000256" key="7">
    <source>
        <dbReference type="ARBA" id="ARBA00023170"/>
    </source>
</evidence>
<evidence type="ECO:0000259" key="10">
    <source>
        <dbReference type="PROSITE" id="PS50262"/>
    </source>
</evidence>
<evidence type="ECO:0000256" key="4">
    <source>
        <dbReference type="ARBA" id="ARBA00022989"/>
    </source>
</evidence>
<feature type="transmembrane region" description="Helical" evidence="9">
    <location>
        <begin position="308"/>
        <end position="330"/>
    </location>
</feature>
<feature type="domain" description="G-protein coupled receptors family 1 profile" evidence="10">
    <location>
        <begin position="74"/>
        <end position="328"/>
    </location>
</feature>
<feature type="transmembrane region" description="Helical" evidence="9">
    <location>
        <begin position="140"/>
        <end position="161"/>
    </location>
</feature>
<feature type="transmembrane region" description="Helical" evidence="9">
    <location>
        <begin position="96"/>
        <end position="120"/>
    </location>
</feature>
<feature type="transmembrane region" description="Helical" evidence="9">
    <location>
        <begin position="229"/>
        <end position="249"/>
    </location>
</feature>
<keyword evidence="8" id="KW-0807">Transducer</keyword>
<name>A0AAN9C1G1_9CAEN</name>
<dbReference type="AlphaFoldDB" id="A0AAN9C1G1"/>
<keyword evidence="6 9" id="KW-0472">Membrane</keyword>
<evidence type="ECO:0000313" key="12">
    <source>
        <dbReference type="Proteomes" id="UP001374579"/>
    </source>
</evidence>
<organism evidence="11 12">
    <name type="scientific">Littorina saxatilis</name>
    <dbReference type="NCBI Taxonomy" id="31220"/>
    <lineage>
        <taxon>Eukaryota</taxon>
        <taxon>Metazoa</taxon>
        <taxon>Spiralia</taxon>
        <taxon>Lophotrochozoa</taxon>
        <taxon>Mollusca</taxon>
        <taxon>Gastropoda</taxon>
        <taxon>Caenogastropoda</taxon>
        <taxon>Littorinimorpha</taxon>
        <taxon>Littorinoidea</taxon>
        <taxon>Littorinidae</taxon>
        <taxon>Littorina</taxon>
    </lineage>
</organism>
<dbReference type="SUPFAM" id="SSF81321">
    <property type="entry name" value="Family A G protein-coupled receptor-like"/>
    <property type="match status" value="1"/>
</dbReference>
<evidence type="ECO:0000256" key="5">
    <source>
        <dbReference type="ARBA" id="ARBA00023040"/>
    </source>
</evidence>
<evidence type="ECO:0000313" key="11">
    <source>
        <dbReference type="EMBL" id="KAK7115611.1"/>
    </source>
</evidence>
<comment type="subcellular location">
    <subcellularLocation>
        <location evidence="1">Cell membrane</location>
        <topology evidence="1">Multi-pass membrane protein</topology>
    </subcellularLocation>
</comment>
<sequence>MAMEPQDLTQDVFGLHTESSMASLYPPFFLRSHFTSHHQSPMRHRRFVVTHSMIDESRFNLALLVVFILSIVLINAFVVAIIVLSKKLRSSSKHILILSVAVADLLQGLLILPIITDIGIKGSAERSCATFQVARLLADFLIPSITTLGVLALNVDYLLRLSCTIYSEGKSRACILGALVLTPWVLSVVLLVPIYAVGVQRETAYDSLFNACRVIMEGHFARALLVLSYVFYGFLLLFFTLSVAILYLIKREYLGLDVTGERMHPPFDICLASFIVVLFYTPIFLFSLLTTEGYLGCREDEECRTLNWSYTLSLWLMFTKSWVLPMAWFFGKDTRAGVKQVLC</sequence>
<protein>
    <recommendedName>
        <fullName evidence="10">G-protein coupled receptors family 1 profile domain-containing protein</fullName>
    </recommendedName>
</protein>
<evidence type="ECO:0000256" key="2">
    <source>
        <dbReference type="ARBA" id="ARBA00022475"/>
    </source>
</evidence>
<evidence type="ECO:0000256" key="8">
    <source>
        <dbReference type="ARBA" id="ARBA00023224"/>
    </source>
</evidence>
<feature type="transmembrane region" description="Helical" evidence="9">
    <location>
        <begin position="61"/>
        <end position="84"/>
    </location>
</feature>
<keyword evidence="2" id="KW-1003">Cell membrane</keyword>
<dbReference type="Proteomes" id="UP001374579">
    <property type="component" value="Unassembled WGS sequence"/>
</dbReference>
<reference evidence="11 12" key="1">
    <citation type="submission" date="2024-02" db="EMBL/GenBank/DDBJ databases">
        <title>Chromosome-scale genome assembly of the rough periwinkle Littorina saxatilis.</title>
        <authorList>
            <person name="De Jode A."/>
            <person name="Faria R."/>
            <person name="Formenti G."/>
            <person name="Sims Y."/>
            <person name="Smith T.P."/>
            <person name="Tracey A."/>
            <person name="Wood J.M.D."/>
            <person name="Zagrodzka Z.B."/>
            <person name="Johannesson K."/>
            <person name="Butlin R.K."/>
            <person name="Leder E.H."/>
        </authorList>
    </citation>
    <scope>NUCLEOTIDE SEQUENCE [LARGE SCALE GENOMIC DNA]</scope>
    <source>
        <strain evidence="11">Snail1</strain>
        <tissue evidence="11">Muscle</tissue>
    </source>
</reference>
<feature type="transmembrane region" description="Helical" evidence="9">
    <location>
        <begin position="173"/>
        <end position="196"/>
    </location>
</feature>
<evidence type="ECO:0000256" key="6">
    <source>
        <dbReference type="ARBA" id="ARBA00023136"/>
    </source>
</evidence>
<dbReference type="Pfam" id="PF00001">
    <property type="entry name" value="7tm_1"/>
    <property type="match status" value="1"/>
</dbReference>
<feature type="transmembrane region" description="Helical" evidence="9">
    <location>
        <begin position="269"/>
        <end position="288"/>
    </location>
</feature>
<dbReference type="EMBL" id="JBAMIC010000001">
    <property type="protein sequence ID" value="KAK7115611.1"/>
    <property type="molecule type" value="Genomic_DNA"/>
</dbReference>
<keyword evidence="4 9" id="KW-1133">Transmembrane helix</keyword>
<keyword evidence="12" id="KW-1185">Reference proteome</keyword>
<keyword evidence="5" id="KW-0297">G-protein coupled receptor</keyword>
<proteinExistence type="predicted"/>
<dbReference type="PANTHER" id="PTHR24248">
    <property type="entry name" value="ADRENERGIC RECEPTOR-RELATED G-PROTEIN COUPLED RECEPTOR"/>
    <property type="match status" value="1"/>
</dbReference>
<dbReference type="PROSITE" id="PS50262">
    <property type="entry name" value="G_PROTEIN_RECEP_F1_2"/>
    <property type="match status" value="1"/>
</dbReference>
<evidence type="ECO:0000256" key="9">
    <source>
        <dbReference type="SAM" id="Phobius"/>
    </source>
</evidence>
<accession>A0AAN9C1G1</accession>
<comment type="caution">
    <text evidence="11">The sequence shown here is derived from an EMBL/GenBank/DDBJ whole genome shotgun (WGS) entry which is preliminary data.</text>
</comment>
<evidence type="ECO:0000256" key="3">
    <source>
        <dbReference type="ARBA" id="ARBA00022692"/>
    </source>
</evidence>